<sequence>MKTKTIGSIVLVVIVTLLVTATGFDKISAAPATIFQPPQTTADIKRFGAGMASQGGNNIDQYCEQAKEFVSWYINWSYKNLNGGSGCPEMEFARIVGGYGQGATNPPIEDLQSLFGKLPGGIFAIGNEPGVDDGRTPSQYAQDYGRYYSALKAINPNFLVGTGGLIPTYSIHLAEGGTENGKTLSVKEYPFGVSGTTAPMGAGRISGQKYLEATRAAYLEIYGTEMPMDFINIHPYILLGPGTCTSCFEDSIRAWRQYMVTINMQNTPLIFTEFGVVNYFTPEKDIQEFMRRSFDFLLTARSAEYGNPQDSYRLVQRWAWFVLNDGEENFEGLWDNTALFDSDTKVIRPLGVIYRDYIESLKNRKHTYLPLIQRNN</sequence>
<name>A0A2H0X7V3_UNCKA</name>
<dbReference type="AlphaFoldDB" id="A0A2H0X7V3"/>
<dbReference type="EMBL" id="PEYW01000009">
    <property type="protein sequence ID" value="PIS21010.1"/>
    <property type="molecule type" value="Genomic_DNA"/>
</dbReference>
<comment type="caution">
    <text evidence="2">The sequence shown here is derived from an EMBL/GenBank/DDBJ whole genome shotgun (WGS) entry which is preliminary data.</text>
</comment>
<protein>
    <recommendedName>
        <fullName evidence="1">Asl1-like glycosyl hydrolase catalytic domain-containing protein</fullName>
    </recommendedName>
</protein>
<evidence type="ECO:0000313" key="2">
    <source>
        <dbReference type="EMBL" id="PIS21010.1"/>
    </source>
</evidence>
<gene>
    <name evidence="2" type="ORF">COT52_00890</name>
</gene>
<evidence type="ECO:0000313" key="3">
    <source>
        <dbReference type="Proteomes" id="UP000231414"/>
    </source>
</evidence>
<dbReference type="InterPro" id="IPR017853">
    <property type="entry name" value="GH"/>
</dbReference>
<evidence type="ECO:0000259" key="1">
    <source>
        <dbReference type="Pfam" id="PF11790"/>
    </source>
</evidence>
<dbReference type="Pfam" id="PF11790">
    <property type="entry name" value="Glyco_hydro_cc"/>
    <property type="match status" value="1"/>
</dbReference>
<dbReference type="Proteomes" id="UP000231414">
    <property type="component" value="Unassembled WGS sequence"/>
</dbReference>
<reference evidence="3" key="1">
    <citation type="submission" date="2017-09" db="EMBL/GenBank/DDBJ databases">
        <title>Depth-based differentiation of microbial function through sediment-hosted aquifers and enrichment of novel symbionts in the deep terrestrial subsurface.</title>
        <authorList>
            <person name="Probst A.J."/>
            <person name="Ladd B."/>
            <person name="Jarett J.K."/>
            <person name="Geller-Mcgrath D.E."/>
            <person name="Sieber C.M.K."/>
            <person name="Emerson J.B."/>
            <person name="Anantharaman K."/>
            <person name="Thomas B.C."/>
            <person name="Malmstrom R."/>
            <person name="Stieglmeier M."/>
            <person name="Klingl A."/>
            <person name="Woyke T."/>
            <person name="Ryan C.M."/>
            <person name="Banfield J.F."/>
        </authorList>
    </citation>
    <scope>NUCLEOTIDE SEQUENCE [LARGE SCALE GENOMIC DNA]</scope>
</reference>
<dbReference type="Gene3D" id="3.20.20.80">
    <property type="entry name" value="Glycosidases"/>
    <property type="match status" value="1"/>
</dbReference>
<dbReference type="SUPFAM" id="SSF51445">
    <property type="entry name" value="(Trans)glycosidases"/>
    <property type="match status" value="1"/>
</dbReference>
<feature type="domain" description="Asl1-like glycosyl hydrolase catalytic" evidence="1">
    <location>
        <begin position="225"/>
        <end position="354"/>
    </location>
</feature>
<dbReference type="InterPro" id="IPR024655">
    <property type="entry name" value="Asl1_glyco_hydro_catalytic"/>
</dbReference>
<organism evidence="2 3">
    <name type="scientific">candidate division WWE3 bacterium CG08_land_8_20_14_0_20_43_13</name>
    <dbReference type="NCBI Taxonomy" id="1975087"/>
    <lineage>
        <taxon>Bacteria</taxon>
        <taxon>Katanobacteria</taxon>
    </lineage>
</organism>
<proteinExistence type="predicted"/>
<accession>A0A2H0X7V3</accession>